<evidence type="ECO:0000313" key="10">
    <source>
        <dbReference type="EMBL" id="EFB75899.1"/>
    </source>
</evidence>
<dbReference type="SUPFAM" id="SSF53335">
    <property type="entry name" value="S-adenosyl-L-methionine-dependent methyltransferases"/>
    <property type="match status" value="1"/>
</dbReference>
<evidence type="ECO:0000256" key="5">
    <source>
        <dbReference type="ARBA" id="ARBA00022691"/>
    </source>
</evidence>
<dbReference type="PROSITE" id="PS51689">
    <property type="entry name" value="SAM_RNA_A_N6_MT"/>
    <property type="match status" value="1"/>
</dbReference>
<feature type="binding site" evidence="7 8">
    <location>
        <position position="125"/>
    </location>
    <ligand>
        <name>S-adenosyl-L-methionine</name>
        <dbReference type="ChEBI" id="CHEBI:59789"/>
    </ligand>
</feature>
<dbReference type="PANTHER" id="PTHR11727:SF7">
    <property type="entry name" value="DIMETHYLADENOSINE TRANSFERASE-RELATED"/>
    <property type="match status" value="1"/>
</dbReference>
<dbReference type="eggNOG" id="COG0030">
    <property type="taxonomic scope" value="Bacteria"/>
</dbReference>
<evidence type="ECO:0000313" key="11">
    <source>
        <dbReference type="Proteomes" id="UP000003438"/>
    </source>
</evidence>
<evidence type="ECO:0000256" key="8">
    <source>
        <dbReference type="PROSITE-ProRule" id="PRU01026"/>
    </source>
</evidence>
<keyword evidence="5 7" id="KW-0949">S-adenosyl-L-methionine</keyword>
<feature type="binding site" evidence="7 8">
    <location>
        <position position="55"/>
    </location>
    <ligand>
        <name>S-adenosyl-L-methionine</name>
        <dbReference type="ChEBI" id="CHEBI:59789"/>
    </ligand>
</feature>
<dbReference type="HOGENOM" id="CLU_041220_0_0_9"/>
<accession>D1PMW4</accession>
<gene>
    <name evidence="7" type="primary">rsmA</name>
    <name evidence="7 10" type="synonym">ksgA</name>
    <name evidence="10" type="ORF">SUBVAR_05679</name>
</gene>
<dbReference type="GO" id="GO:0052908">
    <property type="term" value="F:16S rRNA (adenine(1518)-N(6)/adenine(1519)-N(6))-dimethyltransferase activity"/>
    <property type="evidence" value="ECO:0007669"/>
    <property type="project" value="UniProtKB-EC"/>
</dbReference>
<dbReference type="CDD" id="cd02440">
    <property type="entry name" value="AdoMet_MTases"/>
    <property type="match status" value="1"/>
</dbReference>
<dbReference type="EC" id="2.1.1.182" evidence="7"/>
<dbReference type="PROSITE" id="PS01131">
    <property type="entry name" value="RRNA_A_DIMETH"/>
    <property type="match status" value="1"/>
</dbReference>
<evidence type="ECO:0000256" key="2">
    <source>
        <dbReference type="ARBA" id="ARBA00022552"/>
    </source>
</evidence>
<dbReference type="InterPro" id="IPR023165">
    <property type="entry name" value="rRNA_Ade_diMease-like_C"/>
</dbReference>
<keyword evidence="11" id="KW-1185">Reference proteome</keyword>
<comment type="subcellular location">
    <subcellularLocation>
        <location evidence="7">Cytoplasm</location>
    </subcellularLocation>
</comment>
<organism evidence="10 11">
    <name type="scientific">Subdoligranulum variabile DSM 15176</name>
    <dbReference type="NCBI Taxonomy" id="411471"/>
    <lineage>
        <taxon>Bacteria</taxon>
        <taxon>Bacillati</taxon>
        <taxon>Bacillota</taxon>
        <taxon>Clostridia</taxon>
        <taxon>Eubacteriales</taxon>
        <taxon>Oscillospiraceae</taxon>
        <taxon>Subdoligranulum</taxon>
    </lineage>
</organism>
<protein>
    <recommendedName>
        <fullName evidence="7">Ribosomal RNA small subunit methyltransferase A</fullName>
        <ecNumber evidence="7">2.1.1.182</ecNumber>
    </recommendedName>
    <alternativeName>
        <fullName evidence="7">16S rRNA (adenine(1518)-N(6)/adenine(1519)-N(6))-dimethyltransferase</fullName>
    </alternativeName>
    <alternativeName>
        <fullName evidence="7">16S rRNA dimethyladenosine transferase</fullName>
    </alternativeName>
    <alternativeName>
        <fullName evidence="7">16S rRNA dimethylase</fullName>
    </alternativeName>
    <alternativeName>
        <fullName evidence="7">S-adenosylmethionine-6-N', N'-adenosyl(rRNA) dimethyltransferase</fullName>
    </alternativeName>
</protein>
<dbReference type="HAMAP" id="MF_00607">
    <property type="entry name" value="16SrRNA_methyltr_A"/>
    <property type="match status" value="1"/>
</dbReference>
<dbReference type="GO" id="GO:0003723">
    <property type="term" value="F:RNA binding"/>
    <property type="evidence" value="ECO:0007669"/>
    <property type="project" value="UniProtKB-UniRule"/>
</dbReference>
<proteinExistence type="inferred from homology"/>
<dbReference type="NCBIfam" id="TIGR00755">
    <property type="entry name" value="ksgA"/>
    <property type="match status" value="1"/>
</dbReference>
<dbReference type="PANTHER" id="PTHR11727">
    <property type="entry name" value="DIMETHYLADENOSINE TRANSFERASE"/>
    <property type="match status" value="1"/>
</dbReference>
<dbReference type="InterPro" id="IPR020596">
    <property type="entry name" value="rRNA_Ade_Mease_Trfase_CS"/>
</dbReference>
<sequence length="287" mass="31331">MPNLTDLSTIRDLCARYDFALSKGFGQNFIINPGICPRIAEAAGIGPGWGVLEIGPGIGVLTEQLCKRADKVVSVEVDKRLPPLLAETMAGYDNFKLVLQDVLKVDLKALLEEEFGTKPVAVCANLPYYITSPILMRLLEEKLPIQNITVMVQREAAQRLCAAPGTREAGAISYAVAYYAQPKLLFTVQPGSFYPAPSVTSAVIRLDVRQQPPVDLPDGREKAYFALIRAAFSQRRKTAANAIANGLKLPKAQVLEALRTAGLEERARPEQLTLRAYAALLTALHED</sequence>
<keyword evidence="3 7" id="KW-0489">Methyltransferase</keyword>
<feature type="binding site" evidence="7 8">
    <location>
        <position position="101"/>
    </location>
    <ligand>
        <name>S-adenosyl-L-methionine</name>
        <dbReference type="ChEBI" id="CHEBI:59789"/>
    </ligand>
</feature>
<dbReference type="InterPro" id="IPR001737">
    <property type="entry name" value="KsgA/Erm"/>
</dbReference>
<dbReference type="STRING" id="411471.SUBVAR_05679"/>
<comment type="function">
    <text evidence="7">Specifically dimethylates two adjacent adenosines (A1518 and A1519) in the loop of a conserved hairpin near the 3'-end of 16S rRNA in the 30S particle. May play a critical role in biogenesis of 30S subunits.</text>
</comment>
<reference evidence="10" key="1">
    <citation type="submission" date="2009-12" db="EMBL/GenBank/DDBJ databases">
        <authorList>
            <person name="Weinstock G."/>
            <person name="Sodergren E."/>
            <person name="Clifton S."/>
            <person name="Fulton L."/>
            <person name="Fulton B."/>
            <person name="Courtney L."/>
            <person name="Fronick C."/>
            <person name="Harrison M."/>
            <person name="Strong C."/>
            <person name="Farmer C."/>
            <person name="Delahaunty K."/>
            <person name="Markovic C."/>
            <person name="Hall O."/>
            <person name="Minx P."/>
            <person name="Tomlinson C."/>
            <person name="Mitreva M."/>
            <person name="Nelson J."/>
            <person name="Hou S."/>
            <person name="Wollam A."/>
            <person name="Pepin K.H."/>
            <person name="Johnson M."/>
            <person name="Bhonagiri V."/>
            <person name="Nash W.E."/>
            <person name="Warren W."/>
            <person name="Chinwalla A."/>
            <person name="Mardis E.R."/>
            <person name="Wilson R.K."/>
        </authorList>
    </citation>
    <scope>NUCLEOTIDE SEQUENCE [LARGE SCALE GENOMIC DNA]</scope>
    <source>
        <strain evidence="10">DSM 15176</strain>
    </source>
</reference>
<name>D1PMW4_9FIRM</name>
<dbReference type="Pfam" id="PF00398">
    <property type="entry name" value="RrnaAD"/>
    <property type="match status" value="1"/>
</dbReference>
<evidence type="ECO:0000256" key="7">
    <source>
        <dbReference type="HAMAP-Rule" id="MF_00607"/>
    </source>
</evidence>
<dbReference type="InterPro" id="IPR011530">
    <property type="entry name" value="rRNA_adenine_dimethylase"/>
</dbReference>
<feature type="binding site" evidence="7 8">
    <location>
        <position position="28"/>
    </location>
    <ligand>
        <name>S-adenosyl-L-methionine</name>
        <dbReference type="ChEBI" id="CHEBI:59789"/>
    </ligand>
</feature>
<dbReference type="FunFam" id="3.40.50.150:FF:000023">
    <property type="entry name" value="Ribosomal RNA small subunit methyltransferase A"/>
    <property type="match status" value="1"/>
</dbReference>
<dbReference type="InterPro" id="IPR029063">
    <property type="entry name" value="SAM-dependent_MTases_sf"/>
</dbReference>
<feature type="binding site" evidence="7 8">
    <location>
        <position position="76"/>
    </location>
    <ligand>
        <name>S-adenosyl-L-methionine</name>
        <dbReference type="ChEBI" id="CHEBI:59789"/>
    </ligand>
</feature>
<feature type="binding site" evidence="7 8">
    <location>
        <position position="30"/>
    </location>
    <ligand>
        <name>S-adenosyl-L-methionine</name>
        <dbReference type="ChEBI" id="CHEBI:59789"/>
    </ligand>
</feature>
<comment type="similarity">
    <text evidence="7">Belongs to the class I-like SAM-binding methyltransferase superfamily. rRNA adenine N(6)-methyltransferase family. RsmA subfamily.</text>
</comment>
<evidence type="ECO:0000256" key="3">
    <source>
        <dbReference type="ARBA" id="ARBA00022603"/>
    </source>
</evidence>
<evidence type="ECO:0000256" key="4">
    <source>
        <dbReference type="ARBA" id="ARBA00022679"/>
    </source>
</evidence>
<comment type="caution">
    <text evidence="10">The sequence shown here is derived from an EMBL/GenBank/DDBJ whole genome shotgun (WGS) entry which is preliminary data.</text>
</comment>
<keyword evidence="2 7" id="KW-0698">rRNA processing</keyword>
<dbReference type="OrthoDB" id="9814755at2"/>
<evidence type="ECO:0000256" key="1">
    <source>
        <dbReference type="ARBA" id="ARBA00022490"/>
    </source>
</evidence>
<comment type="catalytic activity">
    <reaction evidence="7">
        <text>adenosine(1518)/adenosine(1519) in 16S rRNA + 4 S-adenosyl-L-methionine = N(6)-dimethyladenosine(1518)/N(6)-dimethyladenosine(1519) in 16S rRNA + 4 S-adenosyl-L-homocysteine + 4 H(+)</text>
        <dbReference type="Rhea" id="RHEA:19609"/>
        <dbReference type="Rhea" id="RHEA-COMP:10232"/>
        <dbReference type="Rhea" id="RHEA-COMP:10233"/>
        <dbReference type="ChEBI" id="CHEBI:15378"/>
        <dbReference type="ChEBI" id="CHEBI:57856"/>
        <dbReference type="ChEBI" id="CHEBI:59789"/>
        <dbReference type="ChEBI" id="CHEBI:74411"/>
        <dbReference type="ChEBI" id="CHEBI:74493"/>
        <dbReference type="EC" id="2.1.1.182"/>
    </reaction>
</comment>
<dbReference type="Gene3D" id="3.40.50.150">
    <property type="entry name" value="Vaccinia Virus protein VP39"/>
    <property type="match status" value="1"/>
</dbReference>
<dbReference type="GO" id="GO:0005829">
    <property type="term" value="C:cytosol"/>
    <property type="evidence" value="ECO:0007669"/>
    <property type="project" value="TreeGrafter"/>
</dbReference>
<dbReference type="RefSeq" id="WP_007047059.1">
    <property type="nucleotide sequence ID" value="NZ_GG704769.1"/>
</dbReference>
<dbReference type="AlphaFoldDB" id="D1PMW4"/>
<keyword evidence="1 7" id="KW-0963">Cytoplasm</keyword>
<dbReference type="SMART" id="SM00650">
    <property type="entry name" value="rADc"/>
    <property type="match status" value="1"/>
</dbReference>
<feature type="domain" description="Ribosomal RNA adenine methylase transferase N-terminal" evidence="9">
    <location>
        <begin position="35"/>
        <end position="210"/>
    </location>
</feature>
<dbReference type="InterPro" id="IPR020598">
    <property type="entry name" value="rRNA_Ade_methylase_Trfase_N"/>
</dbReference>
<evidence type="ECO:0000256" key="6">
    <source>
        <dbReference type="ARBA" id="ARBA00022884"/>
    </source>
</evidence>
<dbReference type="Proteomes" id="UP000003438">
    <property type="component" value="Unassembled WGS sequence"/>
</dbReference>
<dbReference type="EMBL" id="ACBY02000023">
    <property type="protein sequence ID" value="EFB75899.1"/>
    <property type="molecule type" value="Genomic_DNA"/>
</dbReference>
<keyword evidence="4 7" id="KW-0808">Transferase</keyword>
<keyword evidence="6 7" id="KW-0694">RNA-binding</keyword>
<evidence type="ECO:0000259" key="9">
    <source>
        <dbReference type="SMART" id="SM00650"/>
    </source>
</evidence>
<dbReference type="Gene3D" id="1.10.8.100">
    <property type="entry name" value="Ribosomal RNA adenine dimethylase-like, domain 2"/>
    <property type="match status" value="1"/>
</dbReference>